<evidence type="ECO:0000256" key="1">
    <source>
        <dbReference type="ARBA" id="ARBA00046750"/>
    </source>
</evidence>
<comment type="subunit">
    <text evidence="1">Component of the oligosaccharyltransferase (OST) complex. OST exists in two different complex forms which contain common core subunits RPN1, RPN2, OST48, OST4, DAD1 and TMEM258, either STT3A or STT3B as catalytic subunits, and form-specific accessory subunits. STT3A complex assembly occurs through the formation of 3 subcomplexes. Subcomplex 1 contains RPN1 and TMEM258, subcomplex 2 contains the STT3A-specific subunits STT3A, DC2/OSTC, and KCP2 as well as the core subunit OST4, and subcomplex 3 contains RPN2, DAD1, and OST48. The STT3A complex can form stable complexes with the Sec61 complex or with both the Sec61 and TRAP complexes. Interacts with DDI2. Interacts with TMEM35A/NACHO.</text>
</comment>
<sequence>MADARGAWLLFLVSCAFLARAVGVTSVLSLDDQVRFKQKFYDAMPFKDLETAAYSVISLKLMKAEVPPTQDVCKFAKDNVDNSDVKSIFHASVIAEFVGSCKLVVDDAVKTILSEAVNEGTDMVTLYYAVVAQSFLGIKVSSDEVIKAIKAAINTDEDSILGASYAMLIGERLAKGTDVSFIADMIEGAVMFPCKLLMFSHCTLGSSLKVVCTQLHWLCMQPIHFQNTQAKPQPLLRYDRR</sequence>
<reference evidence="4" key="1">
    <citation type="journal article" date="2023" name="G3 (Bethesda)">
        <title>Whole genome assembly and annotation of the endangered Caribbean coral Acropora cervicornis.</title>
        <authorList>
            <person name="Selwyn J.D."/>
            <person name="Vollmer S.V."/>
        </authorList>
    </citation>
    <scope>NUCLEOTIDE SEQUENCE</scope>
    <source>
        <strain evidence="4">K2</strain>
    </source>
</reference>
<gene>
    <name evidence="4" type="ORF">P5673_027622</name>
</gene>
<evidence type="ECO:0000259" key="3">
    <source>
        <dbReference type="Pfam" id="PF05817"/>
    </source>
</evidence>
<protein>
    <recommendedName>
        <fullName evidence="2">Dolichyl-diphosphooligosaccharide--protein glycosyltransferase subunit 2</fullName>
    </recommendedName>
    <alternativeName>
        <fullName evidence="2">Ribophorin-2</fullName>
    </alternativeName>
</protein>
<comment type="pathway">
    <text evidence="2">Protein modification; protein glycosylation.</text>
</comment>
<dbReference type="InterPro" id="IPR055373">
    <property type="entry name" value="Ribophorin_II_N"/>
</dbReference>
<name>A0AAD9PYX5_ACRCE</name>
<accession>A0AAD9PYX5</accession>
<proteinExistence type="inferred from homology"/>
<dbReference type="PANTHER" id="PTHR12640:SF0">
    <property type="entry name" value="DOLICHYL-DIPHOSPHOOLIGOSACCHARIDE--PROTEIN GLYCOSYLTRANSFERASE SUBUNIT 2"/>
    <property type="match status" value="1"/>
</dbReference>
<dbReference type="EMBL" id="JARQWQ010000097">
    <property type="protein sequence ID" value="KAK2551439.1"/>
    <property type="molecule type" value="Genomic_DNA"/>
</dbReference>
<dbReference type="AlphaFoldDB" id="A0AAD9PYX5"/>
<feature type="domain" description="Ribophorin II N-terminal" evidence="3">
    <location>
        <begin position="29"/>
        <end position="191"/>
    </location>
</feature>
<comment type="subcellular location">
    <subcellularLocation>
        <location evidence="2">Endoplasmic reticulum membrane</location>
        <topology evidence="2">Multi-pass membrane protein</topology>
    </subcellularLocation>
</comment>
<keyword evidence="2" id="KW-0256">Endoplasmic reticulum</keyword>
<dbReference type="Pfam" id="PF05817">
    <property type="entry name" value="Ribophorin_II"/>
    <property type="match status" value="1"/>
</dbReference>
<dbReference type="Proteomes" id="UP001249851">
    <property type="component" value="Unassembled WGS sequence"/>
</dbReference>
<feature type="signal peptide" evidence="2">
    <location>
        <begin position="1"/>
        <end position="23"/>
    </location>
</feature>
<dbReference type="GO" id="GO:0008250">
    <property type="term" value="C:oligosaccharyltransferase complex"/>
    <property type="evidence" value="ECO:0007669"/>
    <property type="project" value="UniProtKB-UniRule"/>
</dbReference>
<comment type="caution">
    <text evidence="4">The sequence shown here is derived from an EMBL/GenBank/DDBJ whole genome shotgun (WGS) entry which is preliminary data.</text>
</comment>
<evidence type="ECO:0000313" key="4">
    <source>
        <dbReference type="EMBL" id="KAK2551439.1"/>
    </source>
</evidence>
<organism evidence="4 5">
    <name type="scientific">Acropora cervicornis</name>
    <name type="common">Staghorn coral</name>
    <dbReference type="NCBI Taxonomy" id="6130"/>
    <lineage>
        <taxon>Eukaryota</taxon>
        <taxon>Metazoa</taxon>
        <taxon>Cnidaria</taxon>
        <taxon>Anthozoa</taxon>
        <taxon>Hexacorallia</taxon>
        <taxon>Scleractinia</taxon>
        <taxon>Astrocoeniina</taxon>
        <taxon>Acroporidae</taxon>
        <taxon>Acropora</taxon>
    </lineage>
</organism>
<comment type="function">
    <text evidence="2">Subunit of the oligosaccharyl transferase (OST) complex that catalyzes the initial transfer of a defined glycan (Glc(3)Man(9)GlcNAc(2) in eukaryotes) from the lipid carrier dolichol-pyrophosphate to an asparagine residue within an Asn-X-Ser/Thr consensus motif in nascent polypeptide chains, the first step in protein N-glycosylation. N-glycosylation occurs cotranslationally and the complex associates with the Sec61 complex at the channel-forming translocon complex that mediates protein translocation across the endoplasmic reticulum (ER). All subunits are required for a maximal enzyme activity.</text>
</comment>
<feature type="chain" id="PRO_5041784205" description="Dolichyl-diphosphooligosaccharide--protein glycosyltransferase subunit 2" evidence="2">
    <location>
        <begin position="24"/>
        <end position="241"/>
    </location>
</feature>
<evidence type="ECO:0000313" key="5">
    <source>
        <dbReference type="Proteomes" id="UP001249851"/>
    </source>
</evidence>
<evidence type="ECO:0000256" key="2">
    <source>
        <dbReference type="RuleBase" id="RU366029"/>
    </source>
</evidence>
<keyword evidence="2" id="KW-0732">Signal</keyword>
<reference evidence="4" key="2">
    <citation type="journal article" date="2023" name="Science">
        <title>Genomic signatures of disease resistance in endangered staghorn corals.</title>
        <authorList>
            <person name="Vollmer S.V."/>
            <person name="Selwyn J.D."/>
            <person name="Despard B.A."/>
            <person name="Roesel C.L."/>
        </authorList>
    </citation>
    <scope>NUCLEOTIDE SEQUENCE</scope>
    <source>
        <strain evidence="4">K2</strain>
    </source>
</reference>
<dbReference type="GO" id="GO:0006487">
    <property type="term" value="P:protein N-linked glycosylation"/>
    <property type="evidence" value="ECO:0007669"/>
    <property type="project" value="UniProtKB-UniRule"/>
</dbReference>
<comment type="similarity">
    <text evidence="2">Belongs to the SWP1 family.</text>
</comment>
<dbReference type="InterPro" id="IPR008814">
    <property type="entry name" value="Swp1"/>
</dbReference>
<dbReference type="PANTHER" id="PTHR12640">
    <property type="entry name" value="RIBOPHORIN II"/>
    <property type="match status" value="1"/>
</dbReference>
<keyword evidence="5" id="KW-1185">Reference proteome</keyword>